<dbReference type="AlphaFoldDB" id="A0A9X8DUJ0"/>
<evidence type="ECO:0000313" key="3">
    <source>
        <dbReference type="EMBL" id="RLO04038.1"/>
    </source>
</evidence>
<evidence type="ECO:0000313" key="4">
    <source>
        <dbReference type="Proteomes" id="UP000275652"/>
    </source>
</evidence>
<dbReference type="EMBL" id="QUTI01029628">
    <property type="protein sequence ID" value="RLO04038.1"/>
    <property type="molecule type" value="Genomic_DNA"/>
</dbReference>
<organism evidence="3 4">
    <name type="scientific">Aphanomyces astaci</name>
    <name type="common">Crayfish plague agent</name>
    <dbReference type="NCBI Taxonomy" id="112090"/>
    <lineage>
        <taxon>Eukaryota</taxon>
        <taxon>Sar</taxon>
        <taxon>Stramenopiles</taxon>
        <taxon>Oomycota</taxon>
        <taxon>Saprolegniomycetes</taxon>
        <taxon>Saprolegniales</taxon>
        <taxon>Verrucalvaceae</taxon>
        <taxon>Aphanomyces</taxon>
    </lineage>
</organism>
<sequence length="136" mass="15344">MSLLLMQWLCCVEIVTVTPFSTDSDAVDGFRVSKSLRHRTRHTTLPPEDDAAEEDAEQTDEESTLPLTPARTRHRHASKRSPHHSVTRMAPLGIPSILTIEDDKILKSYMKQWKAKALHSKHEFSLLELSTNSTPG</sequence>
<feature type="compositionally biased region" description="Acidic residues" evidence="1">
    <location>
        <begin position="47"/>
        <end position="63"/>
    </location>
</feature>
<keyword evidence="2" id="KW-0732">Signal</keyword>
<evidence type="ECO:0000256" key="2">
    <source>
        <dbReference type="SAM" id="SignalP"/>
    </source>
</evidence>
<gene>
    <name evidence="3" type="ORF">DYB28_002846</name>
</gene>
<protein>
    <submittedName>
        <fullName evidence="3">Uncharacterized protein</fullName>
    </submittedName>
</protein>
<evidence type="ECO:0000256" key="1">
    <source>
        <dbReference type="SAM" id="MobiDB-lite"/>
    </source>
</evidence>
<feature type="region of interest" description="Disordered" evidence="1">
    <location>
        <begin position="36"/>
        <end position="88"/>
    </location>
</feature>
<dbReference type="Proteomes" id="UP000275652">
    <property type="component" value="Unassembled WGS sequence"/>
</dbReference>
<feature type="compositionally biased region" description="Basic residues" evidence="1">
    <location>
        <begin position="71"/>
        <end position="86"/>
    </location>
</feature>
<feature type="signal peptide" evidence="2">
    <location>
        <begin position="1"/>
        <end position="19"/>
    </location>
</feature>
<feature type="chain" id="PRO_5040873816" evidence="2">
    <location>
        <begin position="20"/>
        <end position="136"/>
    </location>
</feature>
<comment type="caution">
    <text evidence="3">The sequence shown here is derived from an EMBL/GenBank/DDBJ whole genome shotgun (WGS) entry which is preliminary data.</text>
</comment>
<reference evidence="3 4" key="1">
    <citation type="journal article" date="2018" name="J. Invertebr. Pathol.">
        <title>New genotyping method for the causative agent of crayfish plague (Aphanomyces astaci) based on whole genome data.</title>
        <authorList>
            <person name="Minardi D."/>
            <person name="Studholme D.J."/>
            <person name="van der Giezen M."/>
            <person name="Pretto T."/>
            <person name="Oidtmann B."/>
        </authorList>
    </citation>
    <scope>NUCLEOTIDE SEQUENCE [LARGE SCALE GENOMIC DNA]</scope>
    <source>
        <strain evidence="3 4">KB13</strain>
    </source>
</reference>
<accession>A0A9X8DUJ0</accession>
<name>A0A9X8DUJ0_APHAT</name>
<proteinExistence type="predicted"/>